<feature type="region of interest" description="Disordered" evidence="1">
    <location>
        <begin position="266"/>
        <end position="359"/>
    </location>
</feature>
<dbReference type="KEGG" id="cre:CHLRE_10g448650v5"/>
<dbReference type="AlphaFoldDB" id="A0A2K3DB02"/>
<dbReference type="OrthoDB" id="336240at2759"/>
<dbReference type="InterPro" id="IPR017438">
    <property type="entry name" value="ATP-NAD_kinase_N"/>
</dbReference>
<dbReference type="GO" id="GO:0016301">
    <property type="term" value="F:kinase activity"/>
    <property type="evidence" value="ECO:0007669"/>
    <property type="project" value="InterPro"/>
</dbReference>
<evidence type="ECO:0000259" key="2">
    <source>
        <dbReference type="PROSITE" id="PS50146"/>
    </source>
</evidence>
<evidence type="ECO:0000313" key="4">
    <source>
        <dbReference type="Proteomes" id="UP000006906"/>
    </source>
</evidence>
<evidence type="ECO:0000256" key="1">
    <source>
        <dbReference type="SAM" id="MobiDB-lite"/>
    </source>
</evidence>
<gene>
    <name evidence="3" type="ORF">CHLRE_10g448650v5</name>
</gene>
<feature type="domain" description="DAGKc" evidence="2">
    <location>
        <begin position="84"/>
        <end position="217"/>
    </location>
</feature>
<feature type="region of interest" description="Disordered" evidence="1">
    <location>
        <begin position="1"/>
        <end position="32"/>
    </location>
</feature>
<dbReference type="Gene3D" id="3.40.50.10330">
    <property type="entry name" value="Probable inorganic polyphosphate/atp-NAD kinase, domain 1"/>
    <property type="match status" value="1"/>
</dbReference>
<dbReference type="InterPro" id="IPR050187">
    <property type="entry name" value="Lipid_Phosphate_FormReg"/>
</dbReference>
<name>A0A2K3DB02_CHLRE</name>
<dbReference type="STRING" id="3055.A0A2K3DB02"/>
<feature type="compositionally biased region" description="Polar residues" evidence="1">
    <location>
        <begin position="1"/>
        <end position="12"/>
    </location>
</feature>
<dbReference type="PROSITE" id="PS50146">
    <property type="entry name" value="DAGK"/>
    <property type="match status" value="1"/>
</dbReference>
<dbReference type="GO" id="GO:0006665">
    <property type="term" value="P:sphingolipid metabolic process"/>
    <property type="evidence" value="ECO:0000318"/>
    <property type="project" value="GO_Central"/>
</dbReference>
<dbReference type="EMBL" id="CM008971">
    <property type="protein sequence ID" value="PNW77716.1"/>
    <property type="molecule type" value="Genomic_DNA"/>
</dbReference>
<dbReference type="PANTHER" id="PTHR12358:SF54">
    <property type="entry name" value="SPHINGOSINE KINASE RELATED PROTEIN"/>
    <property type="match status" value="1"/>
</dbReference>
<dbReference type="Gramene" id="PNW77716">
    <property type="protein sequence ID" value="PNW77716"/>
    <property type="gene ID" value="CHLRE_10g448650v5"/>
</dbReference>
<dbReference type="InterPro" id="IPR001206">
    <property type="entry name" value="Diacylglycerol_kinase_cat_dom"/>
</dbReference>
<dbReference type="InterPro" id="IPR005218">
    <property type="entry name" value="Diacylglycerol/lipid_kinase"/>
</dbReference>
<feature type="compositionally biased region" description="Low complexity" evidence="1">
    <location>
        <begin position="558"/>
        <end position="567"/>
    </location>
</feature>
<dbReference type="GO" id="GO:0016020">
    <property type="term" value="C:membrane"/>
    <property type="evidence" value="ECO:0007669"/>
    <property type="project" value="GOC"/>
</dbReference>
<reference evidence="3 4" key="1">
    <citation type="journal article" date="2007" name="Science">
        <title>The Chlamydomonas genome reveals the evolution of key animal and plant functions.</title>
        <authorList>
            <person name="Merchant S.S."/>
            <person name="Prochnik S.E."/>
            <person name="Vallon O."/>
            <person name="Harris E.H."/>
            <person name="Karpowicz S.J."/>
            <person name="Witman G.B."/>
            <person name="Terry A."/>
            <person name="Salamov A."/>
            <person name="Fritz-Laylin L.K."/>
            <person name="Marechal-Drouard L."/>
            <person name="Marshall W.F."/>
            <person name="Qu L.H."/>
            <person name="Nelson D.R."/>
            <person name="Sanderfoot A.A."/>
            <person name="Spalding M.H."/>
            <person name="Kapitonov V.V."/>
            <person name="Ren Q."/>
            <person name="Ferris P."/>
            <person name="Lindquist E."/>
            <person name="Shapiro H."/>
            <person name="Lucas S.M."/>
            <person name="Grimwood J."/>
            <person name="Schmutz J."/>
            <person name="Cardol P."/>
            <person name="Cerutti H."/>
            <person name="Chanfreau G."/>
            <person name="Chen C.L."/>
            <person name="Cognat V."/>
            <person name="Croft M.T."/>
            <person name="Dent R."/>
            <person name="Dutcher S."/>
            <person name="Fernandez E."/>
            <person name="Fukuzawa H."/>
            <person name="Gonzalez-Ballester D."/>
            <person name="Gonzalez-Halphen D."/>
            <person name="Hallmann A."/>
            <person name="Hanikenne M."/>
            <person name="Hippler M."/>
            <person name="Inwood W."/>
            <person name="Jabbari K."/>
            <person name="Kalanon M."/>
            <person name="Kuras R."/>
            <person name="Lefebvre P.A."/>
            <person name="Lemaire S.D."/>
            <person name="Lobanov A.V."/>
            <person name="Lohr M."/>
            <person name="Manuell A."/>
            <person name="Meier I."/>
            <person name="Mets L."/>
            <person name="Mittag M."/>
            <person name="Mittelmeier T."/>
            <person name="Moroney J.V."/>
            <person name="Moseley J."/>
            <person name="Napoli C."/>
            <person name="Nedelcu A.M."/>
            <person name="Niyogi K."/>
            <person name="Novoselov S.V."/>
            <person name="Paulsen I.T."/>
            <person name="Pazour G."/>
            <person name="Purton S."/>
            <person name="Ral J.P."/>
            <person name="Riano-Pachon D.M."/>
            <person name="Riekhof W."/>
            <person name="Rymarquis L."/>
            <person name="Schroda M."/>
            <person name="Stern D."/>
            <person name="Umen J."/>
            <person name="Willows R."/>
            <person name="Wilson N."/>
            <person name="Zimmer S.L."/>
            <person name="Allmer J."/>
            <person name="Balk J."/>
            <person name="Bisova K."/>
            <person name="Chen C.J."/>
            <person name="Elias M."/>
            <person name="Gendler K."/>
            <person name="Hauser C."/>
            <person name="Lamb M.R."/>
            <person name="Ledford H."/>
            <person name="Long J.C."/>
            <person name="Minagawa J."/>
            <person name="Page M.D."/>
            <person name="Pan J."/>
            <person name="Pootakham W."/>
            <person name="Roje S."/>
            <person name="Rose A."/>
            <person name="Stahlberg E."/>
            <person name="Terauchi A.M."/>
            <person name="Yang P."/>
            <person name="Ball S."/>
            <person name="Bowler C."/>
            <person name="Dieckmann C.L."/>
            <person name="Gladyshev V.N."/>
            <person name="Green P."/>
            <person name="Jorgensen R."/>
            <person name="Mayfield S."/>
            <person name="Mueller-Roeber B."/>
            <person name="Rajamani S."/>
            <person name="Sayre R.T."/>
            <person name="Brokstein P."/>
            <person name="Dubchak I."/>
            <person name="Goodstein D."/>
            <person name="Hornick L."/>
            <person name="Huang Y.W."/>
            <person name="Jhaveri J."/>
            <person name="Luo Y."/>
            <person name="Martinez D."/>
            <person name="Ngau W.C."/>
            <person name="Otillar B."/>
            <person name="Poliakov A."/>
            <person name="Porter A."/>
            <person name="Szajkowski L."/>
            <person name="Werner G."/>
            <person name="Zhou K."/>
            <person name="Grigoriev I.V."/>
            <person name="Rokhsar D.S."/>
            <person name="Grossman A.R."/>
        </authorList>
    </citation>
    <scope>NUCLEOTIDE SEQUENCE [LARGE SCALE GENOMIC DNA]</scope>
    <source>
        <strain evidence="4">CC-503</strain>
    </source>
</reference>
<feature type="compositionally biased region" description="Polar residues" evidence="1">
    <location>
        <begin position="276"/>
        <end position="285"/>
    </location>
</feature>
<dbReference type="NCBIfam" id="TIGR00147">
    <property type="entry name" value="YegS/Rv2252/BmrU family lipid kinase"/>
    <property type="match status" value="1"/>
</dbReference>
<sequence length="672" mass="68738">MASKTITSSTYATAVKPPATDPAYQERKPSRDIDAELAAGLSAKHRQAAAAADELAPLGAAVAGESPAAGGETRGTAAPRGSSSSSRRVAVILHGKRADEADVRAAVKALRLEGVKLDVKVTWESGDVSKFVKDIVRERSADTIVAAGGDGTLNEVVAALIKCKAPRSIAVGLLPMGTSNDFAAVTGLPQDLDGALRLCCRSDNLHPIDVGLLNGEVFMNTATLGASAELGSETSHEAKQMLGPAAYLVTGVARLVGYTAVPVRMRFPKPPPPPQHQTTSPADSRSASRTERDTGSTSASASSGAAAGAAGAGGSSSGAAAAAGQQPQEAAPVQQQQQQQQQVQQQQVERTQYDKIKPGKTMEVRAEVLNLTAGNSRQLASMVQACPDALLDDGLLDVTYVTGGAAAGATSLVGHILTRGLDEALPDNVHMMRVPWLELELEDAAGDTVWPGNRDGEPVPPGRKFLLEALPRRVAMHLPPAAQALLAAGADPRLNPPVIAINRLRKGALKAMLAQVTRFKRINPFSRPRWQAAALGLLGRAPELLLAFAAGWFLAGRSSSSRRGGAATSPTAAARNEARDTESNRRRTASGGGAAGADEGGSGGGGGGGSRQRQGIRSWVRGVLGRHRGGAAATGEEAAAAAAAAAARRPAGDTHGGLGHPVGAAALVPAAT</sequence>
<organism evidence="3 4">
    <name type="scientific">Chlamydomonas reinhardtii</name>
    <name type="common">Chlamydomonas smithii</name>
    <dbReference type="NCBI Taxonomy" id="3055"/>
    <lineage>
        <taxon>Eukaryota</taxon>
        <taxon>Viridiplantae</taxon>
        <taxon>Chlorophyta</taxon>
        <taxon>core chlorophytes</taxon>
        <taxon>Chlorophyceae</taxon>
        <taxon>CS clade</taxon>
        <taxon>Chlamydomonadales</taxon>
        <taxon>Chlamydomonadaceae</taxon>
        <taxon>Chlamydomonas</taxon>
    </lineage>
</organism>
<feature type="compositionally biased region" description="Gly residues" evidence="1">
    <location>
        <begin position="590"/>
        <end position="610"/>
    </location>
</feature>
<dbReference type="Pfam" id="PF00781">
    <property type="entry name" value="DAGK_cat"/>
    <property type="match status" value="1"/>
</dbReference>
<dbReference type="Gene3D" id="2.60.200.40">
    <property type="match status" value="2"/>
</dbReference>
<dbReference type="RefSeq" id="XP_042920323.1">
    <property type="nucleotide sequence ID" value="XM_043066926.1"/>
</dbReference>
<proteinExistence type="predicted"/>
<dbReference type="InterPro" id="IPR016064">
    <property type="entry name" value="NAD/diacylglycerol_kinase_sf"/>
</dbReference>
<dbReference type="InParanoid" id="A0A2K3DB02"/>
<keyword evidence="4" id="KW-1185">Reference proteome</keyword>
<protein>
    <recommendedName>
        <fullName evidence="2">DAGKc domain-containing protein</fullName>
    </recommendedName>
</protein>
<dbReference type="SUPFAM" id="SSF111331">
    <property type="entry name" value="NAD kinase/diacylglycerol kinase-like"/>
    <property type="match status" value="1"/>
</dbReference>
<feature type="compositionally biased region" description="Low complexity" evidence="1">
    <location>
        <begin position="298"/>
        <end position="309"/>
    </location>
</feature>
<feature type="region of interest" description="Disordered" evidence="1">
    <location>
        <begin position="64"/>
        <end position="88"/>
    </location>
</feature>
<dbReference type="GeneID" id="66055066"/>
<feature type="region of interest" description="Disordered" evidence="1">
    <location>
        <begin position="558"/>
        <end position="614"/>
    </location>
</feature>
<dbReference type="GO" id="GO:0005524">
    <property type="term" value="F:ATP binding"/>
    <property type="evidence" value="ECO:0007669"/>
    <property type="project" value="InterPro"/>
</dbReference>
<feature type="compositionally biased region" description="Basic and acidic residues" evidence="1">
    <location>
        <begin position="576"/>
        <end position="585"/>
    </location>
</feature>
<dbReference type="SMART" id="SM00046">
    <property type="entry name" value="DAGKc"/>
    <property type="match status" value="1"/>
</dbReference>
<accession>A0A2K3DB02</accession>
<dbReference type="GO" id="GO:0008654">
    <property type="term" value="P:phospholipid biosynthetic process"/>
    <property type="evidence" value="ECO:0007669"/>
    <property type="project" value="InterPro"/>
</dbReference>
<evidence type="ECO:0000313" key="3">
    <source>
        <dbReference type="EMBL" id="PNW77716.1"/>
    </source>
</evidence>
<dbReference type="PANTHER" id="PTHR12358">
    <property type="entry name" value="SPHINGOSINE KINASE"/>
    <property type="match status" value="1"/>
</dbReference>
<dbReference type="Proteomes" id="UP000006906">
    <property type="component" value="Chromosome 10"/>
</dbReference>
<feature type="compositionally biased region" description="Low complexity" evidence="1">
    <location>
        <begin position="317"/>
        <end position="347"/>
    </location>
</feature>